<organism evidence="2 3">
    <name type="scientific">Candidatus Merdimorpha stercoravium</name>
    <dbReference type="NCBI Taxonomy" id="2840863"/>
    <lineage>
        <taxon>Bacteria</taxon>
        <taxon>Pseudomonadati</taxon>
        <taxon>Bacteroidota</taxon>
        <taxon>Flavobacteriia</taxon>
        <taxon>Flavobacteriales</taxon>
        <taxon>Candidatus Merdimorpha</taxon>
    </lineage>
</organism>
<dbReference type="AlphaFoldDB" id="A0A9D1KTL5"/>
<keyword evidence="1" id="KW-1133">Transmembrane helix</keyword>
<feature type="transmembrane region" description="Helical" evidence="1">
    <location>
        <begin position="45"/>
        <end position="67"/>
    </location>
</feature>
<reference evidence="2" key="1">
    <citation type="submission" date="2020-10" db="EMBL/GenBank/DDBJ databases">
        <authorList>
            <person name="Gilroy R."/>
        </authorList>
    </citation>
    <scope>NUCLEOTIDE SEQUENCE</scope>
    <source>
        <strain evidence="2">1383</strain>
    </source>
</reference>
<gene>
    <name evidence="2" type="ORF">IAC44_01630</name>
</gene>
<accession>A0A9D1KTL5</accession>
<evidence type="ECO:0000313" key="2">
    <source>
        <dbReference type="EMBL" id="HIT97519.1"/>
    </source>
</evidence>
<name>A0A9D1KTL5_9FLAO</name>
<protein>
    <recommendedName>
        <fullName evidence="4">Polysaccharide biosynthesis protein</fullName>
    </recommendedName>
</protein>
<evidence type="ECO:0000256" key="1">
    <source>
        <dbReference type="SAM" id="Phobius"/>
    </source>
</evidence>
<reference evidence="2" key="2">
    <citation type="journal article" date="2021" name="PeerJ">
        <title>Extensive microbial diversity within the chicken gut microbiome revealed by metagenomics and culture.</title>
        <authorList>
            <person name="Gilroy R."/>
            <person name="Ravi A."/>
            <person name="Getino M."/>
            <person name="Pursley I."/>
            <person name="Horton D.L."/>
            <person name="Alikhan N.F."/>
            <person name="Baker D."/>
            <person name="Gharbi K."/>
            <person name="Hall N."/>
            <person name="Watson M."/>
            <person name="Adriaenssens E.M."/>
            <person name="Foster-Nyarko E."/>
            <person name="Jarju S."/>
            <person name="Secka A."/>
            <person name="Antonio M."/>
            <person name="Oren A."/>
            <person name="Chaudhuri R.R."/>
            <person name="La Ragione R."/>
            <person name="Hildebrand F."/>
            <person name="Pallen M.J."/>
        </authorList>
    </citation>
    <scope>NUCLEOTIDE SEQUENCE</scope>
    <source>
        <strain evidence="2">1383</strain>
    </source>
</reference>
<feature type="transmembrane region" description="Helical" evidence="1">
    <location>
        <begin position="16"/>
        <end position="33"/>
    </location>
</feature>
<comment type="caution">
    <text evidence="2">The sequence shown here is derived from an EMBL/GenBank/DDBJ whole genome shotgun (WGS) entry which is preliminary data.</text>
</comment>
<feature type="transmembrane region" description="Helical" evidence="1">
    <location>
        <begin position="126"/>
        <end position="145"/>
    </location>
</feature>
<keyword evidence="1" id="KW-0812">Transmembrane</keyword>
<feature type="non-terminal residue" evidence="2">
    <location>
        <position position="153"/>
    </location>
</feature>
<proteinExistence type="predicted"/>
<keyword evidence="1" id="KW-0472">Membrane</keyword>
<dbReference type="Proteomes" id="UP000824161">
    <property type="component" value="Unassembled WGS sequence"/>
</dbReference>
<evidence type="ECO:0000313" key="3">
    <source>
        <dbReference type="Proteomes" id="UP000824161"/>
    </source>
</evidence>
<dbReference type="EMBL" id="DVLY01000040">
    <property type="protein sequence ID" value="HIT97519.1"/>
    <property type="molecule type" value="Genomic_DNA"/>
</dbReference>
<evidence type="ECO:0008006" key="4">
    <source>
        <dbReference type="Google" id="ProtNLM"/>
    </source>
</evidence>
<sequence>MTTDAENNKRIAKNTVILYFRMALIMAIALYTSRVVLNTLGEIDYGIYNVIGGVVLMFTFLNGAMAASTSRFITVELGRQDYGQLRKVFNTTLVNHLIIALVILLLAETIGLWFVQNKLVIPPERMSAALTVYQFSIFTCLCTLLQTPFIATI</sequence>
<feature type="transmembrane region" description="Helical" evidence="1">
    <location>
        <begin position="88"/>
        <end position="114"/>
    </location>
</feature>